<sequence>MGYAVLKSPFASRFPWARSRVERNYSRMRILYRKCRVEGNT</sequence>
<organism evidence="1 2">
    <name type="scientific">Slackia exigua (strain ATCC 700122 / DSM 15923 / CIP 105133 / JCM 11022 / KCTC 5966 / S-7)</name>
    <dbReference type="NCBI Taxonomy" id="649764"/>
    <lineage>
        <taxon>Bacteria</taxon>
        <taxon>Bacillati</taxon>
        <taxon>Actinomycetota</taxon>
        <taxon>Coriobacteriia</taxon>
        <taxon>Eggerthellales</taxon>
        <taxon>Eggerthellaceae</taxon>
        <taxon>Slackia</taxon>
    </lineage>
</organism>
<protein>
    <recommendedName>
        <fullName evidence="3">Transposase DDE domain-containing protein</fullName>
    </recommendedName>
</protein>
<gene>
    <name evidence="1" type="ORF">HMPREF0762_01623</name>
</gene>
<dbReference type="AlphaFoldDB" id="D0WIE8"/>
<dbReference type="Proteomes" id="UP000006001">
    <property type="component" value="Unassembled WGS sequence"/>
</dbReference>
<keyword evidence="2" id="KW-1185">Reference proteome</keyword>
<accession>D0WIE8</accession>
<comment type="caution">
    <text evidence="1">The sequence shown here is derived from an EMBL/GenBank/DDBJ whole genome shotgun (WGS) entry which is preliminary data.</text>
</comment>
<evidence type="ECO:0000313" key="1">
    <source>
        <dbReference type="EMBL" id="EEZ60815.1"/>
    </source>
</evidence>
<reference evidence="1" key="1">
    <citation type="submission" date="2009-10" db="EMBL/GenBank/DDBJ databases">
        <authorList>
            <person name="Weinstock G."/>
            <person name="Sodergren E."/>
            <person name="Clifton S."/>
            <person name="Fulton L."/>
            <person name="Fulton B."/>
            <person name="Courtney L."/>
            <person name="Fronick C."/>
            <person name="Harrison M."/>
            <person name="Strong C."/>
            <person name="Farmer C."/>
            <person name="Delahaunty K."/>
            <person name="Markovic C."/>
            <person name="Hall O."/>
            <person name="Minx P."/>
            <person name="Tomlinson C."/>
            <person name="Mitreva M."/>
            <person name="Nelson J."/>
            <person name="Hou S."/>
            <person name="Wollam A."/>
            <person name="Pepin K.H."/>
            <person name="Johnson M."/>
            <person name="Bhonagiri V."/>
            <person name="Nash W.E."/>
            <person name="Warren W."/>
            <person name="Chinwalla A."/>
            <person name="Mardis E.R."/>
            <person name="Wilson R.K."/>
        </authorList>
    </citation>
    <scope>NUCLEOTIDE SEQUENCE [LARGE SCALE GENOMIC DNA]</scope>
    <source>
        <strain evidence="1">ATCC 700122</strain>
    </source>
</reference>
<proteinExistence type="predicted"/>
<evidence type="ECO:0008006" key="3">
    <source>
        <dbReference type="Google" id="ProtNLM"/>
    </source>
</evidence>
<dbReference type="HOGENOM" id="CLU_3276742_0_0_11"/>
<dbReference type="STRING" id="649764.HMPREF0762_01623"/>
<name>D0WIE8_SLAES</name>
<evidence type="ECO:0000313" key="2">
    <source>
        <dbReference type="Proteomes" id="UP000006001"/>
    </source>
</evidence>
<dbReference type="EMBL" id="ACUX02000016">
    <property type="protein sequence ID" value="EEZ60815.1"/>
    <property type="molecule type" value="Genomic_DNA"/>
</dbReference>